<name>A0A2S8EZD9_9BACT</name>
<evidence type="ECO:0000313" key="2">
    <source>
        <dbReference type="EMBL" id="PQO25296.1"/>
    </source>
</evidence>
<dbReference type="EMBL" id="PUIA01000085">
    <property type="protein sequence ID" value="PQO25296.1"/>
    <property type="molecule type" value="Genomic_DNA"/>
</dbReference>
<keyword evidence="1" id="KW-0812">Transmembrane</keyword>
<dbReference type="InterPro" id="IPR008620">
    <property type="entry name" value="FixH"/>
</dbReference>
<protein>
    <submittedName>
        <fullName evidence="2">Uncharacterized protein</fullName>
    </submittedName>
</protein>
<evidence type="ECO:0000256" key="1">
    <source>
        <dbReference type="SAM" id="Phobius"/>
    </source>
</evidence>
<dbReference type="Pfam" id="PF05751">
    <property type="entry name" value="FixH"/>
    <property type="match status" value="1"/>
</dbReference>
<dbReference type="OrthoDB" id="288113at2"/>
<gene>
    <name evidence="2" type="ORF">C5Y96_25685</name>
</gene>
<sequence>MSNLRTLETPPTVETAVAELNAKWIWGGVIIGLLTMQIVMCVVAAILAVQSEATNILPDYYQNAVHYDDTTHAPPHLTSPE</sequence>
<keyword evidence="1" id="KW-1133">Transmembrane helix</keyword>
<keyword evidence="1" id="KW-0472">Membrane</keyword>
<comment type="caution">
    <text evidence="2">The sequence shown here is derived from an EMBL/GenBank/DDBJ whole genome shotgun (WGS) entry which is preliminary data.</text>
</comment>
<dbReference type="RefSeq" id="WP_105359371.1">
    <property type="nucleotide sequence ID" value="NZ_PUIA01000085.1"/>
</dbReference>
<feature type="transmembrane region" description="Helical" evidence="1">
    <location>
        <begin position="24"/>
        <end position="49"/>
    </location>
</feature>
<dbReference type="AlphaFoldDB" id="A0A2S8EZD9"/>
<accession>A0A2S8EZD9</accession>
<reference evidence="2 3" key="1">
    <citation type="submission" date="2018-02" db="EMBL/GenBank/DDBJ databases">
        <title>Comparative genomes isolates from brazilian mangrove.</title>
        <authorList>
            <person name="Araujo J.E."/>
            <person name="Taketani R.G."/>
            <person name="Silva M.C.P."/>
            <person name="Loureco M.V."/>
            <person name="Andreote F.D."/>
        </authorList>
    </citation>
    <scope>NUCLEOTIDE SEQUENCE [LARGE SCALE GENOMIC DNA]</scope>
    <source>
        <strain evidence="2 3">HEX-2 MGV</strain>
    </source>
</reference>
<dbReference type="Proteomes" id="UP000240009">
    <property type="component" value="Unassembled WGS sequence"/>
</dbReference>
<organism evidence="2 3">
    <name type="scientific">Blastopirellula marina</name>
    <dbReference type="NCBI Taxonomy" id="124"/>
    <lineage>
        <taxon>Bacteria</taxon>
        <taxon>Pseudomonadati</taxon>
        <taxon>Planctomycetota</taxon>
        <taxon>Planctomycetia</taxon>
        <taxon>Pirellulales</taxon>
        <taxon>Pirellulaceae</taxon>
        <taxon>Blastopirellula</taxon>
    </lineage>
</organism>
<proteinExistence type="predicted"/>
<evidence type="ECO:0000313" key="3">
    <source>
        <dbReference type="Proteomes" id="UP000240009"/>
    </source>
</evidence>